<organism evidence="1 2">
    <name type="scientific">Streptomyces zhaozhouensis</name>
    <dbReference type="NCBI Taxonomy" id="1300267"/>
    <lineage>
        <taxon>Bacteria</taxon>
        <taxon>Bacillati</taxon>
        <taxon>Actinomycetota</taxon>
        <taxon>Actinomycetes</taxon>
        <taxon>Kitasatosporales</taxon>
        <taxon>Streptomycetaceae</taxon>
        <taxon>Streptomyces</taxon>
    </lineage>
</organism>
<proteinExistence type="predicted"/>
<dbReference type="OrthoDB" id="292252at2"/>
<dbReference type="GO" id="GO:0008168">
    <property type="term" value="F:methyltransferase activity"/>
    <property type="evidence" value="ECO:0007669"/>
    <property type="project" value="UniProtKB-KW"/>
</dbReference>
<dbReference type="EMBL" id="OCNE01000008">
    <property type="protein sequence ID" value="SOD62850.1"/>
    <property type="molecule type" value="Genomic_DNA"/>
</dbReference>
<dbReference type="RefSeq" id="WP_097231351.1">
    <property type="nucleotide sequence ID" value="NZ_OCNE01000008.1"/>
</dbReference>
<gene>
    <name evidence="1" type="ORF">SAMN06297387_10813</name>
</gene>
<dbReference type="GO" id="GO:0032259">
    <property type="term" value="P:methylation"/>
    <property type="evidence" value="ECO:0007669"/>
    <property type="project" value="UniProtKB-KW"/>
</dbReference>
<keyword evidence="1" id="KW-0808">Transferase</keyword>
<name>A0A286DW60_9ACTN</name>
<evidence type="ECO:0000313" key="2">
    <source>
        <dbReference type="Proteomes" id="UP000219072"/>
    </source>
</evidence>
<dbReference type="Proteomes" id="UP000219072">
    <property type="component" value="Unassembled WGS sequence"/>
</dbReference>
<accession>A0A286DW60</accession>
<dbReference type="SUPFAM" id="SSF53335">
    <property type="entry name" value="S-adenosyl-L-methionine-dependent methyltransferases"/>
    <property type="match status" value="1"/>
</dbReference>
<dbReference type="InterPro" id="IPR029063">
    <property type="entry name" value="SAM-dependent_MTases_sf"/>
</dbReference>
<reference evidence="1 2" key="1">
    <citation type="submission" date="2017-09" db="EMBL/GenBank/DDBJ databases">
        <authorList>
            <person name="Ehlers B."/>
            <person name="Leendertz F.H."/>
        </authorList>
    </citation>
    <scope>NUCLEOTIDE SEQUENCE [LARGE SCALE GENOMIC DNA]</scope>
    <source>
        <strain evidence="1 2">CGMCC 4.7095</strain>
    </source>
</reference>
<evidence type="ECO:0000313" key="1">
    <source>
        <dbReference type="EMBL" id="SOD62850.1"/>
    </source>
</evidence>
<keyword evidence="1" id="KW-0489">Methyltransferase</keyword>
<dbReference type="Pfam" id="PF13578">
    <property type="entry name" value="Methyltransf_24"/>
    <property type="match status" value="1"/>
</dbReference>
<sequence length="215" mass="24185">MERTSAGERASEVVNEADIARWYEGCVFSSDWTTSHFPVWTEVLAAHRHRPARVLEIGSWEGRSALFFLHYLAGSSLTCVDTFEGSVEHHENASLAPSVADVERRFDANTARFADRIEKIRGTSGSVLPLLGIAGRRFDIVYVDGSHYAADVYGDAALAWSLTVSGGLVLFDDYDWNLMETESERPRLGIETFLRTVPGQFREIHRDYQLIVEKL</sequence>
<dbReference type="AlphaFoldDB" id="A0A286DW60"/>
<dbReference type="CDD" id="cd02440">
    <property type="entry name" value="AdoMet_MTases"/>
    <property type="match status" value="1"/>
</dbReference>
<keyword evidence="2" id="KW-1185">Reference proteome</keyword>
<dbReference type="Gene3D" id="3.40.50.150">
    <property type="entry name" value="Vaccinia Virus protein VP39"/>
    <property type="match status" value="1"/>
</dbReference>
<protein>
    <submittedName>
        <fullName evidence="1">Methyltransferase domain-containing protein</fullName>
    </submittedName>
</protein>